<evidence type="ECO:0000256" key="4">
    <source>
        <dbReference type="ARBA" id="ARBA00022741"/>
    </source>
</evidence>
<keyword evidence="2" id="KW-0813">Transport</keyword>
<dbReference type="InterPro" id="IPR003439">
    <property type="entry name" value="ABC_transporter-like_ATP-bd"/>
</dbReference>
<dbReference type="PROSITE" id="PS50893">
    <property type="entry name" value="ABC_TRANSPORTER_2"/>
    <property type="match status" value="1"/>
</dbReference>
<gene>
    <name evidence="8" type="ORF">LE190_01255</name>
</gene>
<evidence type="ECO:0000256" key="1">
    <source>
        <dbReference type="ARBA" id="ARBA00005417"/>
    </source>
</evidence>
<evidence type="ECO:0000259" key="7">
    <source>
        <dbReference type="PROSITE" id="PS50893"/>
    </source>
</evidence>
<comment type="similarity">
    <text evidence="1">Belongs to the ABC transporter superfamily.</text>
</comment>
<dbReference type="PIRSF" id="PIRSF039137">
    <property type="entry name" value="ABC_branched_ATPase"/>
    <property type="match status" value="1"/>
</dbReference>
<keyword evidence="9" id="KW-1185">Reference proteome</keyword>
<dbReference type="EMBL" id="JAHYBX010000001">
    <property type="protein sequence ID" value="MCA1854554.1"/>
    <property type="molecule type" value="Genomic_DNA"/>
</dbReference>
<dbReference type="PANTHER" id="PTHR43820">
    <property type="entry name" value="HIGH-AFFINITY BRANCHED-CHAIN AMINO ACID TRANSPORT ATP-BINDING PROTEIN LIVF"/>
    <property type="match status" value="1"/>
</dbReference>
<dbReference type="Pfam" id="PF00005">
    <property type="entry name" value="ABC_tran"/>
    <property type="match status" value="1"/>
</dbReference>
<comment type="caution">
    <text evidence="8">The sequence shown here is derived from an EMBL/GenBank/DDBJ whole genome shotgun (WGS) entry which is preliminary data.</text>
</comment>
<evidence type="ECO:0000256" key="3">
    <source>
        <dbReference type="ARBA" id="ARBA00022475"/>
    </source>
</evidence>
<dbReference type="CDD" id="cd03224">
    <property type="entry name" value="ABC_TM1139_LivF_branched"/>
    <property type="match status" value="1"/>
</dbReference>
<dbReference type="InterPro" id="IPR027417">
    <property type="entry name" value="P-loop_NTPase"/>
</dbReference>
<dbReference type="Proteomes" id="UP001198602">
    <property type="component" value="Unassembled WGS sequence"/>
</dbReference>
<dbReference type="RefSeq" id="WP_225237019.1">
    <property type="nucleotide sequence ID" value="NZ_JAHYBX010000001.1"/>
</dbReference>
<dbReference type="SUPFAM" id="SSF52540">
    <property type="entry name" value="P-loop containing nucleoside triphosphate hydrolases"/>
    <property type="match status" value="1"/>
</dbReference>
<keyword evidence="3" id="KW-0472">Membrane</keyword>
<evidence type="ECO:0000313" key="9">
    <source>
        <dbReference type="Proteomes" id="UP001198602"/>
    </source>
</evidence>
<accession>A0ABS7Y7M3</accession>
<dbReference type="SMART" id="SM00382">
    <property type="entry name" value="AAA"/>
    <property type="match status" value="1"/>
</dbReference>
<keyword evidence="4" id="KW-0547">Nucleotide-binding</keyword>
<evidence type="ECO:0000313" key="8">
    <source>
        <dbReference type="EMBL" id="MCA1854554.1"/>
    </source>
</evidence>
<dbReference type="InterPro" id="IPR052156">
    <property type="entry name" value="BCAA_Transport_ATP-bd_LivF"/>
</dbReference>
<dbReference type="InterPro" id="IPR017871">
    <property type="entry name" value="ABC_transporter-like_CS"/>
</dbReference>
<sequence length="240" mass="25947">MSENILSIAGLKVAYGGIKAVKGLDLEVNRGELVTLIGANGAGKTTTLKAITGTLPPCKVEGEIRYLGQPLRGTASFRMVQRKLAMVPEGRGVFTRMTIHENLMMGAYTRTDKAGIAQDIEQWFTVFPRLKERAGQLAGTLSGGEQQMLAMARALMCHPTLLLLDEPSMGLSPIMVEKIFEVIRDVSRQGITILLVEQNAKLALQAAHRAYVMESGSLTMTGDAAGMLDDPRVRAAYLGE</sequence>
<dbReference type="InterPro" id="IPR003593">
    <property type="entry name" value="AAA+_ATPase"/>
</dbReference>
<evidence type="ECO:0000256" key="6">
    <source>
        <dbReference type="ARBA" id="ARBA00022970"/>
    </source>
</evidence>
<feature type="domain" description="ABC transporter" evidence="7">
    <location>
        <begin position="6"/>
        <end position="240"/>
    </location>
</feature>
<keyword evidence="3" id="KW-1003">Cell membrane</keyword>
<keyword evidence="5 8" id="KW-0067">ATP-binding</keyword>
<evidence type="ECO:0000256" key="5">
    <source>
        <dbReference type="ARBA" id="ARBA00022840"/>
    </source>
</evidence>
<dbReference type="Gene3D" id="3.40.50.300">
    <property type="entry name" value="P-loop containing nucleotide triphosphate hydrolases"/>
    <property type="match status" value="1"/>
</dbReference>
<dbReference type="PANTHER" id="PTHR43820:SF4">
    <property type="entry name" value="HIGH-AFFINITY BRANCHED-CHAIN AMINO ACID TRANSPORT ATP-BINDING PROTEIN LIVF"/>
    <property type="match status" value="1"/>
</dbReference>
<dbReference type="InterPro" id="IPR030660">
    <property type="entry name" value="ABC_branched_ATPase_LivF/BraG"/>
</dbReference>
<protein>
    <submittedName>
        <fullName evidence="8">ABC transporter ATP-binding protein</fullName>
    </submittedName>
</protein>
<reference evidence="8 9" key="1">
    <citation type="submission" date="2021-07" db="EMBL/GenBank/DDBJ databases">
        <title>Characterization of Violacein-producing bacteria and related species.</title>
        <authorList>
            <person name="Wilson H.S."/>
            <person name="De Leon M.E."/>
        </authorList>
    </citation>
    <scope>NUCLEOTIDE SEQUENCE [LARGE SCALE GENOMIC DNA]</scope>
    <source>
        <strain evidence="8 9">HSC-2F05</strain>
    </source>
</reference>
<dbReference type="GO" id="GO:0005524">
    <property type="term" value="F:ATP binding"/>
    <property type="evidence" value="ECO:0007669"/>
    <property type="project" value="UniProtKB-KW"/>
</dbReference>
<dbReference type="PROSITE" id="PS00211">
    <property type="entry name" value="ABC_TRANSPORTER_1"/>
    <property type="match status" value="1"/>
</dbReference>
<name>A0ABS7Y7M3_9BURK</name>
<keyword evidence="6" id="KW-0029">Amino-acid transport</keyword>
<proteinExistence type="inferred from homology"/>
<evidence type="ECO:0000256" key="2">
    <source>
        <dbReference type="ARBA" id="ARBA00022448"/>
    </source>
</evidence>
<organism evidence="8 9">
    <name type="scientific">Massilia hydrophila</name>
    <dbReference type="NCBI Taxonomy" id="3044279"/>
    <lineage>
        <taxon>Bacteria</taxon>
        <taxon>Pseudomonadati</taxon>
        <taxon>Pseudomonadota</taxon>
        <taxon>Betaproteobacteria</taxon>
        <taxon>Burkholderiales</taxon>
        <taxon>Oxalobacteraceae</taxon>
        <taxon>Telluria group</taxon>
        <taxon>Massilia</taxon>
    </lineage>
</organism>